<comment type="caution">
    <text evidence="3">The sequence shown here is derived from an EMBL/GenBank/DDBJ whole genome shotgun (WGS) entry which is preliminary data.</text>
</comment>
<accession>A0A4R5V3B3</accession>
<dbReference type="PANTHER" id="PTHR12110:SF53">
    <property type="entry name" value="BLR5974 PROTEIN"/>
    <property type="match status" value="1"/>
</dbReference>
<organism evidence="3 4">
    <name type="scientific">Algoriphagus formosus</name>
    <dbReference type="NCBI Taxonomy" id="2007308"/>
    <lineage>
        <taxon>Bacteria</taxon>
        <taxon>Pseudomonadati</taxon>
        <taxon>Bacteroidota</taxon>
        <taxon>Cytophagia</taxon>
        <taxon>Cytophagales</taxon>
        <taxon>Cyclobacteriaceae</taxon>
        <taxon>Algoriphagus</taxon>
    </lineage>
</organism>
<dbReference type="NCBIfam" id="TIGR01409">
    <property type="entry name" value="TAT_signal_seq"/>
    <property type="match status" value="1"/>
</dbReference>
<dbReference type="PANTHER" id="PTHR12110">
    <property type="entry name" value="HYDROXYPYRUVATE ISOMERASE"/>
    <property type="match status" value="1"/>
</dbReference>
<dbReference type="Pfam" id="PF01261">
    <property type="entry name" value="AP_endonuc_2"/>
    <property type="match status" value="1"/>
</dbReference>
<evidence type="ECO:0000313" key="3">
    <source>
        <dbReference type="EMBL" id="TDK46151.1"/>
    </source>
</evidence>
<name>A0A4R5V3B3_9BACT</name>
<evidence type="ECO:0000313" key="4">
    <source>
        <dbReference type="Proteomes" id="UP000295438"/>
    </source>
</evidence>
<feature type="domain" description="Xylose isomerase-like TIM barrel" evidence="2">
    <location>
        <begin position="62"/>
        <end position="293"/>
    </location>
</feature>
<dbReference type="InterPro" id="IPR013022">
    <property type="entry name" value="Xyl_isomerase-like_TIM-brl"/>
</dbReference>
<protein>
    <submittedName>
        <fullName evidence="3">Sugar phosphate isomerase/epimerase</fullName>
    </submittedName>
</protein>
<dbReference type="GO" id="GO:0016853">
    <property type="term" value="F:isomerase activity"/>
    <property type="evidence" value="ECO:0007669"/>
    <property type="project" value="UniProtKB-KW"/>
</dbReference>
<dbReference type="SUPFAM" id="SSF51658">
    <property type="entry name" value="Xylose isomerase-like"/>
    <property type="match status" value="1"/>
</dbReference>
<keyword evidence="4" id="KW-1185">Reference proteome</keyword>
<evidence type="ECO:0000259" key="2">
    <source>
        <dbReference type="Pfam" id="PF01261"/>
    </source>
</evidence>
<evidence type="ECO:0000256" key="1">
    <source>
        <dbReference type="SAM" id="SignalP"/>
    </source>
</evidence>
<reference evidence="3 4" key="1">
    <citation type="submission" date="2019-03" db="EMBL/GenBank/DDBJ databases">
        <title>Algoriphagus aquimaris sp. nov., isolated form marine sediment in Pohang, Korea.</title>
        <authorList>
            <person name="Kim J."/>
            <person name="Yoon S.-H."/>
            <person name="Lee S.-S."/>
        </authorList>
    </citation>
    <scope>NUCLEOTIDE SEQUENCE [LARGE SCALE GENOMIC DNA]</scope>
    <source>
        <strain evidence="3 4">F21</strain>
    </source>
</reference>
<dbReference type="AlphaFoldDB" id="A0A4R5V3B3"/>
<dbReference type="InterPro" id="IPR019546">
    <property type="entry name" value="TAT_signal_bac_arc"/>
</dbReference>
<gene>
    <name evidence="3" type="ORF">E1898_07480</name>
</gene>
<feature type="chain" id="PRO_5020559104" evidence="1">
    <location>
        <begin position="29"/>
        <end position="315"/>
    </location>
</feature>
<dbReference type="InterPro" id="IPR050312">
    <property type="entry name" value="IolE/XylAMocC-like"/>
</dbReference>
<sequence length="315" mass="35640">MQNRRTFLKNTSLAAAALGLGVPEFALAKSKADPIFKISLAQWSVNPLLFGGKMDNLDFAVEAKKHGFDAVEYVNQFFMDKAQDKAYLQEMKNRSDGEGVTNVLIMVDREGQLGAATSEERKQTVENHKKWVEAAKFLGCHSIRVNAYTAVPFSQDPKQEQEAINVCSSTLRRICEFANDFDINVIIENHGGFSSNGTWLSELIRQTEHPRAGTLPDFGNFVMKRDGDQILSYDSYRGVDQLMPRAKGVSLKPRVWDDNGREFGLDYTRMMKIVLAHDYHGYVGIEHGERGREWETIEEVRVNLDQVRRTLENAG</sequence>
<keyword evidence="3" id="KW-0413">Isomerase</keyword>
<dbReference type="InterPro" id="IPR006311">
    <property type="entry name" value="TAT_signal"/>
</dbReference>
<dbReference type="PROSITE" id="PS51318">
    <property type="entry name" value="TAT"/>
    <property type="match status" value="1"/>
</dbReference>
<dbReference type="Gene3D" id="3.20.20.150">
    <property type="entry name" value="Divalent-metal-dependent TIM barrel enzymes"/>
    <property type="match status" value="1"/>
</dbReference>
<keyword evidence="1" id="KW-0732">Signal</keyword>
<dbReference type="EMBL" id="SMUW01000031">
    <property type="protein sequence ID" value="TDK46151.1"/>
    <property type="molecule type" value="Genomic_DNA"/>
</dbReference>
<dbReference type="RefSeq" id="WP_133390409.1">
    <property type="nucleotide sequence ID" value="NZ_SMUW01000031.1"/>
</dbReference>
<dbReference type="InterPro" id="IPR036237">
    <property type="entry name" value="Xyl_isomerase-like_sf"/>
</dbReference>
<proteinExistence type="predicted"/>
<feature type="signal peptide" evidence="1">
    <location>
        <begin position="1"/>
        <end position="28"/>
    </location>
</feature>
<dbReference type="Proteomes" id="UP000295438">
    <property type="component" value="Unassembled WGS sequence"/>
</dbReference>